<feature type="compositionally biased region" description="Low complexity" evidence="4">
    <location>
        <begin position="205"/>
        <end position="220"/>
    </location>
</feature>
<dbReference type="Gene3D" id="2.170.150.80">
    <property type="entry name" value="NAC domain"/>
    <property type="match status" value="1"/>
</dbReference>
<feature type="compositionally biased region" description="Acidic residues" evidence="4">
    <location>
        <begin position="189"/>
        <end position="202"/>
    </location>
</feature>
<dbReference type="InterPro" id="IPR003441">
    <property type="entry name" value="NAC-dom"/>
</dbReference>
<dbReference type="PROSITE" id="PS51005">
    <property type="entry name" value="NAC"/>
    <property type="match status" value="1"/>
</dbReference>
<dbReference type="InterPro" id="IPR036093">
    <property type="entry name" value="NAC_dom_sf"/>
</dbReference>
<keyword evidence="7" id="KW-1185">Reference proteome</keyword>
<keyword evidence="2" id="KW-0804">Transcription</keyword>
<gene>
    <name evidence="6" type="ORF">CSSPTR1EN2_LOCUS11472</name>
</gene>
<dbReference type="PANTHER" id="PTHR31079:SF20">
    <property type="entry name" value="NAC DOMAIN-CONTAINING PROTEIN 10"/>
    <property type="match status" value="1"/>
</dbReference>
<keyword evidence="3" id="KW-0539">Nucleus</keyword>
<evidence type="ECO:0000256" key="4">
    <source>
        <dbReference type="SAM" id="MobiDB-lite"/>
    </source>
</evidence>
<keyword evidence="1" id="KW-0805">Transcription regulation</keyword>
<accession>A0ABP0U610</accession>
<evidence type="ECO:0000256" key="3">
    <source>
        <dbReference type="ARBA" id="ARBA00023242"/>
    </source>
</evidence>
<dbReference type="EMBL" id="OZ019911">
    <property type="protein sequence ID" value="CAK9212909.1"/>
    <property type="molecule type" value="Genomic_DNA"/>
</dbReference>
<proteinExistence type="predicted"/>
<evidence type="ECO:0000313" key="6">
    <source>
        <dbReference type="EMBL" id="CAK9212909.1"/>
    </source>
</evidence>
<name>A0ABP0U610_9BRYO</name>
<feature type="domain" description="NAC" evidence="5">
    <location>
        <begin position="10"/>
        <end position="172"/>
    </location>
</feature>
<dbReference type="InterPro" id="IPR044799">
    <property type="entry name" value="SOG1-like"/>
</dbReference>
<feature type="region of interest" description="Disordered" evidence="4">
    <location>
        <begin position="189"/>
        <end position="246"/>
    </location>
</feature>
<evidence type="ECO:0000313" key="7">
    <source>
        <dbReference type="Proteomes" id="UP001497512"/>
    </source>
</evidence>
<dbReference type="Pfam" id="PF02365">
    <property type="entry name" value="NAM"/>
    <property type="match status" value="1"/>
</dbReference>
<sequence>MQARVDWAVLPSGVRFDPSDEELLEHLLAKVGHGSSKEHPLINDFILTLDEEDGICRTHPENLPGMKKDGSACHYFYKPSMAYTTGTRKRRKIQTDGVQGGGSEVRWHKTGKTRPILQDGRVQGFKKIMVLYRTSGKKSKNMKTNWVMHQYHLGNHEEERDGEVVVCKVFLQKQSRTTPCDRKMHLLPIDEDGEDSEGDSEFQELPAPGLSVGSPSVSGVTREMPPTTPKLYARSRLPGKLSHPETTESISEISLAQSVDPPSRLAIQVKTHSAVVKSVTTPDCSFGGGNAIACKIPAGLASNETLNLVEPSAILAPTEQHMVDDSVVAGIISCGGEDELLEAVNLDEDHLPWEALNHEARMASVEDLNNCNERVVQLLCNETLNGAPLLQNQLFADCNWQKCAFDVGCIVEDPETDEVEVDPALHDIMLDTPPDMFEEVKNVVGKQKIVIDLDNSDSQSST</sequence>
<evidence type="ECO:0000256" key="2">
    <source>
        <dbReference type="ARBA" id="ARBA00023163"/>
    </source>
</evidence>
<evidence type="ECO:0000256" key="1">
    <source>
        <dbReference type="ARBA" id="ARBA00023015"/>
    </source>
</evidence>
<protein>
    <recommendedName>
        <fullName evidence="5">NAC domain-containing protein</fullName>
    </recommendedName>
</protein>
<dbReference type="SUPFAM" id="SSF101941">
    <property type="entry name" value="NAC domain"/>
    <property type="match status" value="1"/>
</dbReference>
<reference evidence="6" key="1">
    <citation type="submission" date="2024-02" db="EMBL/GenBank/DDBJ databases">
        <authorList>
            <consortium name="ELIXIR-Norway"/>
            <consortium name="Elixir Norway"/>
        </authorList>
    </citation>
    <scope>NUCLEOTIDE SEQUENCE</scope>
</reference>
<evidence type="ECO:0000259" key="5">
    <source>
        <dbReference type="PROSITE" id="PS51005"/>
    </source>
</evidence>
<dbReference type="PANTHER" id="PTHR31079">
    <property type="entry name" value="NAC DOMAIN-CONTAINING PROTEIN 73"/>
    <property type="match status" value="1"/>
</dbReference>
<organism evidence="6 7">
    <name type="scientific">Sphagnum troendelagicum</name>
    <dbReference type="NCBI Taxonomy" id="128251"/>
    <lineage>
        <taxon>Eukaryota</taxon>
        <taxon>Viridiplantae</taxon>
        <taxon>Streptophyta</taxon>
        <taxon>Embryophyta</taxon>
        <taxon>Bryophyta</taxon>
        <taxon>Sphagnophytina</taxon>
        <taxon>Sphagnopsida</taxon>
        <taxon>Sphagnales</taxon>
        <taxon>Sphagnaceae</taxon>
        <taxon>Sphagnum</taxon>
    </lineage>
</organism>
<dbReference type="Proteomes" id="UP001497512">
    <property type="component" value="Chromosome 19"/>
</dbReference>